<evidence type="ECO:0000256" key="5">
    <source>
        <dbReference type="ARBA" id="ARBA00022833"/>
    </source>
</evidence>
<dbReference type="EMBL" id="JELX01001922">
    <property type="protein sequence ID" value="KYF57144.1"/>
    <property type="molecule type" value="Genomic_DNA"/>
</dbReference>
<feature type="transmembrane region" description="Helical" evidence="8">
    <location>
        <begin position="142"/>
        <end position="162"/>
    </location>
</feature>
<keyword evidence="8" id="KW-0812">Transmembrane</keyword>
<keyword evidence="6" id="KW-0482">Metalloprotease</keyword>
<evidence type="ECO:0000256" key="6">
    <source>
        <dbReference type="ARBA" id="ARBA00023049"/>
    </source>
</evidence>
<dbReference type="CDD" id="cd02205">
    <property type="entry name" value="CBS_pair_SF"/>
    <property type="match status" value="1"/>
</dbReference>
<dbReference type="PANTHER" id="PTHR39188:SF3">
    <property type="entry name" value="STAGE IV SPORULATION PROTEIN FB"/>
    <property type="match status" value="1"/>
</dbReference>
<gene>
    <name evidence="10" type="ORF">BE04_16810</name>
</gene>
<evidence type="ECO:0000313" key="10">
    <source>
        <dbReference type="EMBL" id="KYF57144.1"/>
    </source>
</evidence>
<organism evidence="10 11">
    <name type="scientific">Sorangium cellulosum</name>
    <name type="common">Polyangium cellulosum</name>
    <dbReference type="NCBI Taxonomy" id="56"/>
    <lineage>
        <taxon>Bacteria</taxon>
        <taxon>Pseudomonadati</taxon>
        <taxon>Myxococcota</taxon>
        <taxon>Polyangia</taxon>
        <taxon>Polyangiales</taxon>
        <taxon>Polyangiaceae</taxon>
        <taxon>Sorangium</taxon>
    </lineage>
</organism>
<dbReference type="Pfam" id="PF00571">
    <property type="entry name" value="CBS"/>
    <property type="match status" value="2"/>
</dbReference>
<dbReference type="AlphaFoldDB" id="A0A150PN70"/>
<comment type="caution">
    <text evidence="10">The sequence shown here is derived from an EMBL/GenBank/DDBJ whole genome shotgun (WGS) entry which is preliminary data.</text>
</comment>
<dbReference type="SUPFAM" id="SSF54631">
    <property type="entry name" value="CBS-domain pair"/>
    <property type="match status" value="1"/>
</dbReference>
<keyword evidence="8" id="KW-1133">Transmembrane helix</keyword>
<name>A0A150PN70_SORCE</name>
<feature type="transmembrane region" description="Helical" evidence="8">
    <location>
        <begin position="12"/>
        <end position="34"/>
    </location>
</feature>
<accession>A0A150PN70</accession>
<keyword evidence="4" id="KW-0378">Hydrolase</keyword>
<feature type="domain" description="CBS" evidence="9">
    <location>
        <begin position="240"/>
        <end position="300"/>
    </location>
</feature>
<keyword evidence="5" id="KW-0862">Zinc</keyword>
<dbReference type="InterPro" id="IPR000644">
    <property type="entry name" value="CBS_dom"/>
</dbReference>
<feature type="transmembrane region" description="Helical" evidence="8">
    <location>
        <begin position="197"/>
        <end position="219"/>
    </location>
</feature>
<comment type="similarity">
    <text evidence="2">Belongs to the peptidase M50B family.</text>
</comment>
<keyword evidence="3" id="KW-0645">Protease</keyword>
<dbReference type="Gene3D" id="3.10.580.10">
    <property type="entry name" value="CBS-domain"/>
    <property type="match status" value="1"/>
</dbReference>
<dbReference type="GO" id="GO:0008237">
    <property type="term" value="F:metallopeptidase activity"/>
    <property type="evidence" value="ECO:0007669"/>
    <property type="project" value="UniProtKB-KW"/>
</dbReference>
<dbReference type="InterPro" id="IPR046342">
    <property type="entry name" value="CBS_dom_sf"/>
</dbReference>
<evidence type="ECO:0000256" key="1">
    <source>
        <dbReference type="ARBA" id="ARBA00001947"/>
    </source>
</evidence>
<dbReference type="PANTHER" id="PTHR39188">
    <property type="entry name" value="MEMBRANE-ASSOCIATED ZINC METALLOPROTEASE M50B"/>
    <property type="match status" value="1"/>
</dbReference>
<comment type="cofactor">
    <cofactor evidence="1">
        <name>Zn(2+)</name>
        <dbReference type="ChEBI" id="CHEBI:29105"/>
    </cofactor>
</comment>
<keyword evidence="7" id="KW-0129">CBS domain</keyword>
<evidence type="ECO:0000313" key="11">
    <source>
        <dbReference type="Proteomes" id="UP000075604"/>
    </source>
</evidence>
<dbReference type="PROSITE" id="PS51371">
    <property type="entry name" value="CBS"/>
    <property type="match status" value="1"/>
</dbReference>
<reference evidence="10 11" key="1">
    <citation type="submission" date="2014-02" db="EMBL/GenBank/DDBJ databases">
        <title>The small core and large imbalanced accessory genome model reveals a collaborative survival strategy of Sorangium cellulosum strains in nature.</title>
        <authorList>
            <person name="Han K."/>
            <person name="Peng R."/>
            <person name="Blom J."/>
            <person name="Li Y.-Z."/>
        </authorList>
    </citation>
    <scope>NUCLEOTIDE SEQUENCE [LARGE SCALE GENOMIC DNA]</scope>
    <source>
        <strain evidence="10 11">So0157-18</strain>
    </source>
</reference>
<sequence>MNWVIRITRVGGIDVVAHAAFGLLIPIGALQWGARHGGSGALFGCALGAALLGCVALQALVHGLVARQLGLRVSEVLLSPIGAIARRSRPDAGWAQSGALGLAANFALAVIVFLAAGALHGAGELRWASVLQAVEAPSRETAVVWIASANLGIAMLGLLPALPLEGGRVLREALSPLTGTWLATSLAATLGQAMAAVLFFIALIGGQLFIALLSALLFLGARREWSAAQAVRAPVASAEARRLEGRAVQLWPGELVGDAARRILTSQEPDFPVVYEDRVIGIVTRTDVMRALAAGEEGAFIAWIMRCDVPRVAADVSLDEVGRKMVEKNTPVVAVFDGESYLGLVKHSDIAGALTRGRGGRLGRIRLAAAQAG</sequence>
<feature type="transmembrane region" description="Helical" evidence="8">
    <location>
        <begin position="99"/>
        <end position="122"/>
    </location>
</feature>
<dbReference type="GO" id="GO:0006508">
    <property type="term" value="P:proteolysis"/>
    <property type="evidence" value="ECO:0007669"/>
    <property type="project" value="UniProtKB-KW"/>
</dbReference>
<evidence type="ECO:0000259" key="9">
    <source>
        <dbReference type="PROSITE" id="PS51371"/>
    </source>
</evidence>
<evidence type="ECO:0000256" key="8">
    <source>
        <dbReference type="SAM" id="Phobius"/>
    </source>
</evidence>
<dbReference type="Proteomes" id="UP000075604">
    <property type="component" value="Unassembled WGS sequence"/>
</dbReference>
<evidence type="ECO:0000256" key="7">
    <source>
        <dbReference type="PROSITE-ProRule" id="PRU00703"/>
    </source>
</evidence>
<proteinExistence type="inferred from homology"/>
<evidence type="ECO:0000256" key="4">
    <source>
        <dbReference type="ARBA" id="ARBA00022801"/>
    </source>
</evidence>
<evidence type="ECO:0000256" key="2">
    <source>
        <dbReference type="ARBA" id="ARBA00007931"/>
    </source>
</evidence>
<feature type="transmembrane region" description="Helical" evidence="8">
    <location>
        <begin position="40"/>
        <end position="65"/>
    </location>
</feature>
<keyword evidence="8" id="KW-0472">Membrane</keyword>
<protein>
    <recommendedName>
        <fullName evidence="9">CBS domain-containing protein</fullName>
    </recommendedName>
</protein>
<evidence type="ECO:0000256" key="3">
    <source>
        <dbReference type="ARBA" id="ARBA00022670"/>
    </source>
</evidence>
<dbReference type="SMART" id="SM00116">
    <property type="entry name" value="CBS"/>
    <property type="match status" value="2"/>
</dbReference>